<feature type="coiled-coil region" evidence="1">
    <location>
        <begin position="458"/>
        <end position="571"/>
    </location>
</feature>
<feature type="non-terminal residue" evidence="3">
    <location>
        <position position="1"/>
    </location>
</feature>
<proteinExistence type="evidence at transcript level"/>
<name>A0A023EWG3_TRIIF</name>
<reference evidence="3" key="1">
    <citation type="journal article" date="2014" name="PLoS Negl. Trop. Dis.">
        <title>An updated insight into the Sialotranscriptome of Triatoma infestans: developmental stage and geographic variations.</title>
        <authorList>
            <person name="Schwarz A."/>
            <person name="Medrano-Mercado N."/>
            <person name="Schaub G.A."/>
            <person name="Struchiner C.J."/>
            <person name="Bargues M.D."/>
            <person name="Levy M.Z."/>
            <person name="Ribeiro J.M."/>
        </authorList>
    </citation>
    <scope>NUCLEOTIDE SEQUENCE</scope>
    <source>
        <strain evidence="3">Chile</strain>
        <tissue evidence="3">Salivary glands</tissue>
    </source>
</reference>
<organism evidence="3">
    <name type="scientific">Triatoma infestans</name>
    <name type="common">Assassin bug</name>
    <dbReference type="NCBI Taxonomy" id="30076"/>
    <lineage>
        <taxon>Eukaryota</taxon>
        <taxon>Metazoa</taxon>
        <taxon>Ecdysozoa</taxon>
        <taxon>Arthropoda</taxon>
        <taxon>Hexapoda</taxon>
        <taxon>Insecta</taxon>
        <taxon>Pterygota</taxon>
        <taxon>Neoptera</taxon>
        <taxon>Paraneoptera</taxon>
        <taxon>Hemiptera</taxon>
        <taxon>Heteroptera</taxon>
        <taxon>Panheteroptera</taxon>
        <taxon>Cimicomorpha</taxon>
        <taxon>Reduviidae</taxon>
        <taxon>Triatominae</taxon>
        <taxon>Triatoma</taxon>
    </lineage>
</organism>
<feature type="region of interest" description="Disordered" evidence="2">
    <location>
        <begin position="78"/>
        <end position="101"/>
    </location>
</feature>
<feature type="coiled-coil region" evidence="1">
    <location>
        <begin position="903"/>
        <end position="965"/>
    </location>
</feature>
<feature type="compositionally biased region" description="Polar residues" evidence="2">
    <location>
        <begin position="1"/>
        <end position="18"/>
    </location>
</feature>
<accession>A0A023EWG3</accession>
<feature type="coiled-coil region" evidence="1">
    <location>
        <begin position="165"/>
        <end position="269"/>
    </location>
</feature>
<evidence type="ECO:0000256" key="2">
    <source>
        <dbReference type="SAM" id="MobiDB-lite"/>
    </source>
</evidence>
<feature type="region of interest" description="Disordered" evidence="2">
    <location>
        <begin position="1"/>
        <end position="27"/>
    </location>
</feature>
<evidence type="ECO:0000256" key="1">
    <source>
        <dbReference type="SAM" id="Coils"/>
    </source>
</evidence>
<feature type="coiled-coil region" evidence="1">
    <location>
        <begin position="605"/>
        <end position="861"/>
    </location>
</feature>
<evidence type="ECO:0000313" key="3">
    <source>
        <dbReference type="EMBL" id="JAC13630.1"/>
    </source>
</evidence>
<feature type="compositionally biased region" description="Polar residues" evidence="2">
    <location>
        <begin position="87"/>
        <end position="96"/>
    </location>
</feature>
<protein>
    <submittedName>
        <fullName evidence="3">Putative myosin h</fullName>
    </submittedName>
</protein>
<sequence length="1021" mass="120214">PGISLFQGSDSIKLNNSNQREEEEEFIAEEKKRKAELNNLFQNAFDDLIDEEDDDASTGNSSQCSSIRSHVQHLTGNFESESDRSYDSGSHNNGNDYQIPHIRENMPKNLTVYNDAISKLAQNGDILYNGPRNDGSATHRYEQCKSPTENETHIAQYKQTDLNSIEQLKVLYDVRMREIERLKKELESERISKEQILRKLTICETEKSGILSNNKQINETLTLSREKISELEQEIRMLMEENKKIAKVRDEYKNEAELLKLQILNLEQQMKVMQRCDGLISKEKQYESVIETLKIKHRKEINSLEQQYESALQKISEKENAQKLLEEKIEEMERRHVATLLNKCDATVRQEATVKALLDQANMEKLEITKKMNALQAECNMLRNDLEQYESVSRLRLFNTSSSDELDNDSMTHLGMTKRNEHKKSNASTSNAHKTHNHYADDIILKLKDELHRAIIGQRSKRHEIRKLQEQIQNKELQINKLREQEKSYIHQLDNFKKEVVNVKELLKESMENAMDTKQADKIDKLETELQKLKTEKEINLQKINSLESEIKSLQEQLKKEEFNKQRQVEEYVQFHDSEMAKIRSDHLALLKEKELEWSKKMEEILNENDEVKQLYIEIRTAKDKLLKRLEEESLQSNNYMKERDELKILTEKLKDDVTRLENNVLALNEDKRDLECKLKKIKSEIQNSQVVEDKTQSEVIVTPNGNQVNLHQMKEEVALAKQKYIDLEKSLKLEYDDRILKLQSDNSKLKETLKEKEEKISKLRKFDCNKADAATYTETNVLAEVSVINENQVEEINKLEKEVERLKALEMKRNQEILKLEFEYQTKLQDELEELETKLIAKHNEEMSTAEERIKNFSVKYYTTEIDKLQELHKYEMENLMKQHSIKSEEIKRALLKKESEVQQTIELKKQLEYLKERLEAERKESSDKLTYMTKELEELKTKLKEHVKEIDELNSKLVNARKKALAYKVAFTKVKTKIPENYATIVAEIKDRREAIAFKETVVEQKLRAIEKELEVLRK</sequence>
<feature type="coiled-coil region" evidence="1">
    <location>
        <begin position="294"/>
        <end position="392"/>
    </location>
</feature>
<dbReference type="EMBL" id="GBBI01005082">
    <property type="protein sequence ID" value="JAC13630.1"/>
    <property type="molecule type" value="mRNA"/>
</dbReference>
<keyword evidence="1" id="KW-0175">Coiled coil</keyword>
<dbReference type="AlphaFoldDB" id="A0A023EWG3"/>